<sequence length="132" mass="16062">MENYKIQKQLEKLAEEIRRNLYWESLSHINQYENENLSKGQIVEWGEIVKLMELPRLLREYTFTENDRIGFRKSYRVKIWNTRELFFEFETPLPNMLNLFEAMANAKSEDEMEMLADELMFQKLKITSEILE</sequence>
<name>A0A0Z8ND70_STRSU</name>
<dbReference type="Proteomes" id="UP000071765">
    <property type="component" value="Unassembled WGS sequence"/>
</dbReference>
<evidence type="ECO:0000313" key="2">
    <source>
        <dbReference type="Proteomes" id="UP000071765"/>
    </source>
</evidence>
<dbReference type="RefSeq" id="WP_044674814.1">
    <property type="nucleotide sequence ID" value="NZ_CEDG01000068.1"/>
</dbReference>
<dbReference type="EMBL" id="FIIN01000019">
    <property type="protein sequence ID" value="CYW25138.1"/>
    <property type="molecule type" value="Genomic_DNA"/>
</dbReference>
<gene>
    <name evidence="1" type="ORF">ERS132452_02084</name>
</gene>
<reference evidence="1 2" key="1">
    <citation type="submission" date="2016-02" db="EMBL/GenBank/DDBJ databases">
        <authorList>
            <consortium name="Pathogen Informatics"/>
        </authorList>
    </citation>
    <scope>NUCLEOTIDE SEQUENCE [LARGE SCALE GENOMIC DNA]</scope>
    <source>
        <strain evidence="1 2">LSS90</strain>
    </source>
</reference>
<proteinExistence type="predicted"/>
<organism evidence="1 2">
    <name type="scientific">Streptococcus suis</name>
    <dbReference type="NCBI Taxonomy" id="1307"/>
    <lineage>
        <taxon>Bacteria</taxon>
        <taxon>Bacillati</taxon>
        <taxon>Bacillota</taxon>
        <taxon>Bacilli</taxon>
        <taxon>Lactobacillales</taxon>
        <taxon>Streptococcaceae</taxon>
        <taxon>Streptococcus</taxon>
    </lineage>
</organism>
<evidence type="ECO:0000313" key="1">
    <source>
        <dbReference type="EMBL" id="CYW25138.1"/>
    </source>
</evidence>
<dbReference type="AlphaFoldDB" id="A0A0Z8ND70"/>
<accession>A0A0Z8ND70</accession>
<protein>
    <submittedName>
        <fullName evidence="1">Uncharacterized protein</fullName>
    </submittedName>
</protein>